<dbReference type="Proteomes" id="UP000542342">
    <property type="component" value="Unassembled WGS sequence"/>
</dbReference>
<accession>A0A7V9ABZ8</accession>
<dbReference type="InterPro" id="IPR016024">
    <property type="entry name" value="ARM-type_fold"/>
</dbReference>
<comment type="caution">
    <text evidence="1">The sequence shown here is derived from an EMBL/GenBank/DDBJ whole genome shotgun (WGS) entry which is preliminary data.</text>
</comment>
<keyword evidence="2" id="KW-1185">Reference proteome</keyword>
<dbReference type="SUPFAM" id="SSF48371">
    <property type="entry name" value="ARM repeat"/>
    <property type="match status" value="1"/>
</dbReference>
<evidence type="ECO:0000313" key="1">
    <source>
        <dbReference type="EMBL" id="MBA2226538.1"/>
    </source>
</evidence>
<protein>
    <submittedName>
        <fullName evidence="1">HEAT repeat domain-containing protein</fullName>
    </submittedName>
</protein>
<proteinExistence type="predicted"/>
<dbReference type="InterPro" id="IPR011989">
    <property type="entry name" value="ARM-like"/>
</dbReference>
<gene>
    <name evidence="1" type="ORF">H0921_10240</name>
</gene>
<dbReference type="Gene3D" id="1.25.10.10">
    <property type="entry name" value="Leucine-rich Repeat Variant"/>
    <property type="match status" value="1"/>
</dbReference>
<dbReference type="AlphaFoldDB" id="A0A7V9ABZ8"/>
<dbReference type="RefSeq" id="WP_194537971.1">
    <property type="nucleotide sequence ID" value="NZ_JACEFB010000006.1"/>
</dbReference>
<evidence type="ECO:0000313" key="2">
    <source>
        <dbReference type="Proteomes" id="UP000542342"/>
    </source>
</evidence>
<sequence length="346" mass="39269">MSGLGSRRWKYGGILAGGFLFGVILAVVLAQRQHLQAWYAAHQLRTATELSQKVRAAERLMELQEIGQRRVLNILIAGDETSRQAVLHAWQCRVEEWPEEVIQKWLDAAATVWDEADEQGQKALLEMARPVLGRPGWAEVPACRRIVCCGLSSRHASVRRDAVGMARHYGSQLRQQWLELLKDSEAEVRRAALFTVAAFGDSSVWLADEELFHWLHDPDEGVRRICHDALLSRGRTVLEIDLGRRLTHPDAQERLKLIAELRYDDGVADPEPWLHYLVRDPEAAVRVAAVRAVAELRLQRRSLCPPWVESVVRTDPDALARRIMQYYQELPLQMRNGEVRPAGGPP</sequence>
<organism evidence="1 2">
    <name type="scientific">Thermogemmata fonticola</name>
    <dbReference type="NCBI Taxonomy" id="2755323"/>
    <lineage>
        <taxon>Bacteria</taxon>
        <taxon>Pseudomonadati</taxon>
        <taxon>Planctomycetota</taxon>
        <taxon>Planctomycetia</taxon>
        <taxon>Gemmatales</taxon>
        <taxon>Gemmataceae</taxon>
        <taxon>Thermogemmata</taxon>
    </lineage>
</organism>
<reference evidence="1 2" key="1">
    <citation type="submission" date="2020-07" db="EMBL/GenBank/DDBJ databases">
        <title>Thermogemmata thermophila gen. nov., sp. nov., a novel moderate thermophilic planctomycete from a Kamchatka hot spring.</title>
        <authorList>
            <person name="Elcheninov A.G."/>
            <person name="Podosokorskaya O.A."/>
            <person name="Kovaleva O.L."/>
            <person name="Novikov A."/>
            <person name="Bonch-Osmolovskaya E.A."/>
            <person name="Toshchakov S.V."/>
            <person name="Kublanov I.V."/>
        </authorList>
    </citation>
    <scope>NUCLEOTIDE SEQUENCE [LARGE SCALE GENOMIC DNA]</scope>
    <source>
        <strain evidence="1 2">2918</strain>
    </source>
</reference>
<name>A0A7V9ABZ8_9BACT</name>
<dbReference type="EMBL" id="JACEFB010000006">
    <property type="protein sequence ID" value="MBA2226538.1"/>
    <property type="molecule type" value="Genomic_DNA"/>
</dbReference>